<keyword evidence="5" id="KW-0808">Transferase</keyword>
<dbReference type="Gene3D" id="3.30.565.10">
    <property type="entry name" value="Histidine kinase-like ATPase, C-terminal domain"/>
    <property type="match status" value="1"/>
</dbReference>
<accession>A0A1Y6C6K8</accession>
<dbReference type="SUPFAM" id="SSF55874">
    <property type="entry name" value="ATPase domain of HSP90 chaperone/DNA topoisomerase II/histidine kinase"/>
    <property type="match status" value="1"/>
</dbReference>
<keyword evidence="2" id="KW-0175">Coiled coil</keyword>
<evidence type="ECO:0000313" key="6">
    <source>
        <dbReference type="Proteomes" id="UP000192907"/>
    </source>
</evidence>
<dbReference type="GO" id="GO:0004672">
    <property type="term" value="F:protein kinase activity"/>
    <property type="evidence" value="ECO:0007669"/>
    <property type="project" value="UniProtKB-ARBA"/>
</dbReference>
<dbReference type="AlphaFoldDB" id="A0A1Y6C6K8"/>
<feature type="transmembrane region" description="Helical" evidence="3">
    <location>
        <begin position="239"/>
        <end position="257"/>
    </location>
</feature>
<keyword evidence="3" id="KW-1133">Transmembrane helix</keyword>
<protein>
    <submittedName>
        <fullName evidence="5">Histidine kinase-, DNA gyrase B-, and HSP90-like ATPase</fullName>
    </submittedName>
</protein>
<dbReference type="PANTHER" id="PTHR43395:SF1">
    <property type="entry name" value="CHEMOTAXIS PROTEIN CHEA"/>
    <property type="match status" value="1"/>
</dbReference>
<gene>
    <name evidence="5" type="ORF">SAMN06296036_113136</name>
</gene>
<dbReference type="Gene3D" id="1.20.120.160">
    <property type="entry name" value="HPT domain"/>
    <property type="match status" value="1"/>
</dbReference>
<proteinExistence type="predicted"/>
<feature type="transmembrane region" description="Helical" evidence="3">
    <location>
        <begin position="211"/>
        <end position="232"/>
    </location>
</feature>
<sequence length="948" mass="107073">MVDYCKSLVILSLLGITGIGFSSPKAVETSGGVISLPTSFEDVAHTERVDIEVIGDWRFSDHHQTEMNWARFDRLPLKAVVHGNPDFLMFSKEPSIGSYVLAIESHEARKLALGLELVLASAEIRLVSADQGQVIYRDPLFDRFPDDPGYRQNARLTVSLLLRPGLNYLIYNYQQKPLVKRSGAYTNVGFTSFPRIATLEALRRSYDLDQMWLLIPLGIVGCLAIYSGLIYLSRGREDLDSLLLFLFNVFIFFKELASQRILSRIFDDQAFMTISGLGIGGPLVAASIAFKILKERHNTKFSNALLRLHTANTIFFILHALTLSNIRWLPMVDELTPLFVMVNAFLFFIMFVPYSIFIAVKSHSADLILFTCGILLLAAGVLSDFLNSQMHLGWPWFSMWGAVGMSLLLAKNNSTMFAQAYDRTKLLLHELELKNSQVEELNRSLERKVRERTYRLRSLLEHIPQGILSLGRGGLIEENYSLQLETILGTSKIAHESFQSVVINRIETSQDTRDQIWQTLLCSIDEPTFNFEVNEDKLPSEIDFRTPEGREKTLQVTWNIETDESEEVVDHILVTMLDISAEVEARDRLAQKDADLRIISQLIEVGADKANQFFGTGEQLLEECRSLLTQYSNKEDDLKILFINVHTLKGSARSVGFSAIAAELHQIETDFAGILRYQKTVNQLELRQRMDSILRLYEHYRDINRNVLGRENSFSKITIDRELIEEGLALLGALEGQDLPHKIVKGLRRSKEELQSLVKTPLRDTIQDAMKLSEKVARDLGKPKPRISIDCENWSIGYEDELIIRKAFVHIIRNSLDHGIEAPEERTALGKRAEGLLTVKVAKKSGQFLITFFDDGRGLDLDKLRSKLEDQALLPPDTSPEKLAESIFLPGVSTKQTVSQISGRGIGMDAIRKFLRERDGDVTIALGSAIEAGRYSFSLILTLPAESR</sequence>
<dbReference type="InterPro" id="IPR008207">
    <property type="entry name" value="Sig_transdc_His_kin_Hpt_dom"/>
</dbReference>
<evidence type="ECO:0000313" key="5">
    <source>
        <dbReference type="EMBL" id="SMF44576.1"/>
    </source>
</evidence>
<dbReference type="PANTHER" id="PTHR43395">
    <property type="entry name" value="SENSOR HISTIDINE KINASE CHEA"/>
    <property type="match status" value="1"/>
</dbReference>
<dbReference type="PROSITE" id="PS50894">
    <property type="entry name" value="HPT"/>
    <property type="match status" value="1"/>
</dbReference>
<evidence type="ECO:0000256" key="1">
    <source>
        <dbReference type="PROSITE-ProRule" id="PRU00110"/>
    </source>
</evidence>
<keyword evidence="5" id="KW-0418">Kinase</keyword>
<feature type="transmembrane region" description="Helical" evidence="3">
    <location>
        <begin position="338"/>
        <end position="360"/>
    </location>
</feature>
<dbReference type="GO" id="GO:0000160">
    <property type="term" value="P:phosphorelay signal transduction system"/>
    <property type="evidence" value="ECO:0007669"/>
    <property type="project" value="InterPro"/>
</dbReference>
<dbReference type="InterPro" id="IPR036890">
    <property type="entry name" value="HATPase_C_sf"/>
</dbReference>
<feature type="transmembrane region" description="Helical" evidence="3">
    <location>
        <begin position="305"/>
        <end position="326"/>
    </location>
</feature>
<dbReference type="SMART" id="SM00387">
    <property type="entry name" value="HATPase_c"/>
    <property type="match status" value="1"/>
</dbReference>
<feature type="domain" description="HPt" evidence="4">
    <location>
        <begin position="602"/>
        <end position="707"/>
    </location>
</feature>
<feature type="modified residue" description="Phosphohistidine" evidence="1">
    <location>
        <position position="646"/>
    </location>
</feature>
<organism evidence="5 6">
    <name type="scientific">Pseudobacteriovorax antillogorgiicola</name>
    <dbReference type="NCBI Taxonomy" id="1513793"/>
    <lineage>
        <taxon>Bacteria</taxon>
        <taxon>Pseudomonadati</taxon>
        <taxon>Bdellovibrionota</taxon>
        <taxon>Oligoflexia</taxon>
        <taxon>Oligoflexales</taxon>
        <taxon>Pseudobacteriovoracaceae</taxon>
        <taxon>Pseudobacteriovorax</taxon>
    </lineage>
</organism>
<dbReference type="InterPro" id="IPR036641">
    <property type="entry name" value="HPT_dom_sf"/>
</dbReference>
<keyword evidence="3" id="KW-0812">Transmembrane</keyword>
<keyword evidence="6" id="KW-1185">Reference proteome</keyword>
<dbReference type="Proteomes" id="UP000192907">
    <property type="component" value="Unassembled WGS sequence"/>
</dbReference>
<reference evidence="6" key="1">
    <citation type="submission" date="2017-04" db="EMBL/GenBank/DDBJ databases">
        <authorList>
            <person name="Varghese N."/>
            <person name="Submissions S."/>
        </authorList>
    </citation>
    <scope>NUCLEOTIDE SEQUENCE [LARGE SCALE GENOMIC DNA]</scope>
    <source>
        <strain evidence="6">RKEM611</strain>
    </source>
</reference>
<dbReference type="Gene3D" id="3.30.450.20">
    <property type="entry name" value="PAS domain"/>
    <property type="match status" value="1"/>
</dbReference>
<name>A0A1Y6C6K8_9BACT</name>
<feature type="transmembrane region" description="Helical" evidence="3">
    <location>
        <begin position="269"/>
        <end position="293"/>
    </location>
</feature>
<evidence type="ECO:0000256" key="3">
    <source>
        <dbReference type="SAM" id="Phobius"/>
    </source>
</evidence>
<dbReference type="OrthoDB" id="5287347at2"/>
<evidence type="ECO:0000259" key="4">
    <source>
        <dbReference type="PROSITE" id="PS50894"/>
    </source>
</evidence>
<dbReference type="RefSeq" id="WP_132321207.1">
    <property type="nucleotide sequence ID" value="NZ_FWZT01000013.1"/>
</dbReference>
<dbReference type="Pfam" id="PF01627">
    <property type="entry name" value="Hpt"/>
    <property type="match status" value="1"/>
</dbReference>
<feature type="transmembrane region" description="Helical" evidence="3">
    <location>
        <begin position="367"/>
        <end position="386"/>
    </location>
</feature>
<keyword evidence="3" id="KW-0472">Membrane</keyword>
<dbReference type="CDD" id="cd00088">
    <property type="entry name" value="HPT"/>
    <property type="match status" value="1"/>
</dbReference>
<evidence type="ECO:0000256" key="2">
    <source>
        <dbReference type="SAM" id="Coils"/>
    </source>
</evidence>
<dbReference type="InterPro" id="IPR003594">
    <property type="entry name" value="HATPase_dom"/>
</dbReference>
<dbReference type="STRING" id="1513793.SAMN06296036_113136"/>
<dbReference type="InterPro" id="IPR051315">
    <property type="entry name" value="Bact_Chemotaxis_CheA"/>
</dbReference>
<dbReference type="EMBL" id="FWZT01000013">
    <property type="protein sequence ID" value="SMF44576.1"/>
    <property type="molecule type" value="Genomic_DNA"/>
</dbReference>
<feature type="coiled-coil region" evidence="2">
    <location>
        <begin position="421"/>
        <end position="451"/>
    </location>
</feature>
<dbReference type="Pfam" id="PF02518">
    <property type="entry name" value="HATPase_c"/>
    <property type="match status" value="1"/>
</dbReference>
<keyword evidence="1" id="KW-0597">Phosphoprotein</keyword>
<dbReference type="SUPFAM" id="SSF47226">
    <property type="entry name" value="Histidine-containing phosphotransfer domain, HPT domain"/>
    <property type="match status" value="1"/>
</dbReference>